<keyword evidence="5" id="KW-1278">Translocase</keyword>
<dbReference type="InterPro" id="IPR013833">
    <property type="entry name" value="Cyt_c_oxidase_su3_a-hlx"/>
</dbReference>
<evidence type="ECO:0000256" key="2">
    <source>
        <dbReference type="ARBA" id="ARBA00010581"/>
    </source>
</evidence>
<accession>E3SXB1</accession>
<evidence type="ECO:0000256" key="4">
    <source>
        <dbReference type="ARBA" id="ARBA00022692"/>
    </source>
</evidence>
<gene>
    <name evidence="11" type="primary">COX3</name>
</gene>
<feature type="domain" description="Heme-copper oxidase subunit III family profile" evidence="10">
    <location>
        <begin position="6"/>
        <end position="263"/>
    </location>
</feature>
<dbReference type="FunFam" id="1.20.120.80:FF:000002">
    <property type="entry name" value="Cytochrome c oxidase subunit 3"/>
    <property type="match status" value="1"/>
</dbReference>
<dbReference type="InterPro" id="IPR033945">
    <property type="entry name" value="Cyt_c_oxase_su3_dom"/>
</dbReference>
<dbReference type="PROSITE" id="PS50253">
    <property type="entry name" value="COX3"/>
    <property type="match status" value="1"/>
</dbReference>
<dbReference type="Pfam" id="PF00510">
    <property type="entry name" value="COX3"/>
    <property type="match status" value="1"/>
</dbReference>
<evidence type="ECO:0000256" key="8">
    <source>
        <dbReference type="RuleBase" id="RU003375"/>
    </source>
</evidence>
<evidence type="ECO:0000313" key="11">
    <source>
        <dbReference type="EMBL" id="ADA69794.1"/>
    </source>
</evidence>
<proteinExistence type="inferred from homology"/>
<protein>
    <recommendedName>
        <fullName evidence="3 8">Cytochrome c oxidase subunit 3</fullName>
    </recommendedName>
</protein>
<dbReference type="GO" id="GO:0004129">
    <property type="term" value="F:cytochrome-c oxidase activity"/>
    <property type="evidence" value="ECO:0007669"/>
    <property type="project" value="InterPro"/>
</dbReference>
<comment type="function">
    <text evidence="8">Component of the cytochrome c oxidase, the last enzyme in the mitochondrial electron transport chain which drives oxidative phosphorylation. The respiratory chain contains 3 multisubunit complexes succinate dehydrogenase (complex II, CII), ubiquinol-cytochrome c oxidoreductase (cytochrome b-c1 complex, complex III, CIII) and cytochrome c oxidase (complex IV, CIV), that cooperate to transfer electrons derived from NADH and succinate to molecular oxygen, creating an electrochemical gradient over the inner membrane that drives transmembrane transport and the ATP synthase. Cytochrome c oxidase is the component of the respiratory chain that catalyzes the reduction of oxygen to water. Electrons originating from reduced cytochrome c in the intermembrane space (IMS) are transferred via the dinuclear copper A center (CU(A)) of subunit 2 and heme A of subunit 1 to the active site in subunit 1, a binuclear center (BNC) formed by heme A3 and copper B (CU(B)). The BNC reduces molecular oxygen to 2 water molecules using 4 electrons from cytochrome c in the IMS and 4 protons from the mitochondrial matrix.</text>
</comment>
<feature type="transmembrane region" description="Helical" evidence="9">
    <location>
        <begin position="81"/>
        <end position="104"/>
    </location>
</feature>
<feature type="transmembrane region" description="Helical" evidence="9">
    <location>
        <begin position="242"/>
        <end position="262"/>
    </location>
</feature>
<keyword evidence="4 8" id="KW-0812">Transmembrane</keyword>
<organism evidence="11">
    <name type="scientific">Janira maculosa</name>
    <dbReference type="NCBI Taxonomy" id="155701"/>
    <lineage>
        <taxon>Eukaryota</taxon>
        <taxon>Metazoa</taxon>
        <taxon>Ecdysozoa</taxon>
        <taxon>Arthropoda</taxon>
        <taxon>Crustacea</taxon>
        <taxon>Multicrustacea</taxon>
        <taxon>Malacostraca</taxon>
        <taxon>Eumalacostraca</taxon>
        <taxon>Peracarida</taxon>
        <taxon>Isopoda</taxon>
        <taxon>Asellota</taxon>
        <taxon>Janiroidea</taxon>
        <taxon>Janiridae</taxon>
        <taxon>Janira</taxon>
    </lineage>
</organism>
<feature type="transmembrane region" description="Helical" evidence="9">
    <location>
        <begin position="161"/>
        <end position="178"/>
    </location>
</feature>
<dbReference type="PANTHER" id="PTHR11403:SF7">
    <property type="entry name" value="CYTOCHROME C OXIDASE SUBUNIT 3"/>
    <property type="match status" value="1"/>
</dbReference>
<evidence type="ECO:0000256" key="1">
    <source>
        <dbReference type="ARBA" id="ARBA00004141"/>
    </source>
</evidence>
<evidence type="ECO:0000256" key="3">
    <source>
        <dbReference type="ARBA" id="ARBA00015944"/>
    </source>
</evidence>
<keyword evidence="6 9" id="KW-1133">Transmembrane helix</keyword>
<evidence type="ECO:0000256" key="7">
    <source>
        <dbReference type="ARBA" id="ARBA00023136"/>
    </source>
</evidence>
<sequence length="264" mass="30203">MKIPIFNHPFHLVDMSPWPLTSACGAFLLTSGFTDWFLTGSFFLAGTGLSSIILSMIQWWRDISREATYQGIHTVPVATGMQWGMILFIVSEIMFFFSFFWAFFHSSLSPCLELGAIWPPMGVYALDPFGVPLLNTVILLSSGVTVTWAHHSLLEQNFKEAKESLFITIILGAYFTRVQVMEYFDSSFSLADSVYGSIFFVATGFHGFHVFIGASFLAVVFYRLWKSHFSSEHHFGFEAAAWYWHFVDVVWLFLFIFIYWWGAA</sequence>
<evidence type="ECO:0000256" key="6">
    <source>
        <dbReference type="ARBA" id="ARBA00022989"/>
    </source>
</evidence>
<geneLocation type="mitochondrion" evidence="11"/>
<dbReference type="AlphaFoldDB" id="E3SXB1"/>
<dbReference type="CDD" id="cd01665">
    <property type="entry name" value="Cyt_c_Oxidase_III"/>
    <property type="match status" value="1"/>
</dbReference>
<reference evidence="11" key="1">
    <citation type="journal article" date="2012" name="Mol. Phylogenet. Evol.">
        <title>Multiple rearrangements in mitochondrial genomes of Isopoda and phylogenetic implications.</title>
        <authorList>
            <person name="Kilpert F."/>
            <person name="Held C."/>
            <person name="Podsiadlowski L."/>
        </authorList>
    </citation>
    <scope>NUCLEOTIDE SEQUENCE</scope>
</reference>
<dbReference type="Gene3D" id="1.20.120.80">
    <property type="entry name" value="Cytochrome c oxidase, subunit III, four-helix bundle"/>
    <property type="match status" value="1"/>
</dbReference>
<evidence type="ECO:0000259" key="10">
    <source>
        <dbReference type="PROSITE" id="PS50253"/>
    </source>
</evidence>
<dbReference type="GO" id="GO:0005739">
    <property type="term" value="C:mitochondrion"/>
    <property type="evidence" value="ECO:0007669"/>
    <property type="project" value="TreeGrafter"/>
</dbReference>
<dbReference type="InterPro" id="IPR000298">
    <property type="entry name" value="Cyt_c_oxidase-like_su3"/>
</dbReference>
<feature type="transmembrane region" description="Helical" evidence="9">
    <location>
        <begin position="198"/>
        <end position="222"/>
    </location>
</feature>
<dbReference type="Gene3D" id="1.10.287.70">
    <property type="match status" value="1"/>
</dbReference>
<comment type="subcellular location">
    <subcellularLocation>
        <location evidence="1">Membrane</location>
        <topology evidence="1">Multi-pass membrane protein</topology>
    </subcellularLocation>
</comment>
<dbReference type="GO" id="GO:0016020">
    <property type="term" value="C:membrane"/>
    <property type="evidence" value="ECO:0007669"/>
    <property type="project" value="UniProtKB-SubCell"/>
</dbReference>
<dbReference type="InterPro" id="IPR035973">
    <property type="entry name" value="Cyt_c_oxidase_su3-like_sf"/>
</dbReference>
<keyword evidence="7 9" id="KW-0472">Membrane</keyword>
<dbReference type="EMBL" id="GU130255">
    <property type="protein sequence ID" value="ADA69794.1"/>
    <property type="molecule type" value="Genomic_DNA"/>
</dbReference>
<keyword evidence="8 11" id="KW-0496">Mitochondrion</keyword>
<comment type="similarity">
    <text evidence="2 8">Belongs to the cytochrome c oxidase subunit 3 family.</text>
</comment>
<dbReference type="GO" id="GO:0006123">
    <property type="term" value="P:mitochondrial electron transport, cytochrome c to oxygen"/>
    <property type="evidence" value="ECO:0007669"/>
    <property type="project" value="TreeGrafter"/>
</dbReference>
<dbReference type="SUPFAM" id="SSF81452">
    <property type="entry name" value="Cytochrome c oxidase subunit III-like"/>
    <property type="match status" value="1"/>
</dbReference>
<feature type="transmembrane region" description="Helical" evidence="9">
    <location>
        <begin position="129"/>
        <end position="149"/>
    </location>
</feature>
<feature type="transmembrane region" description="Helical" evidence="9">
    <location>
        <begin position="36"/>
        <end position="60"/>
    </location>
</feature>
<dbReference type="PANTHER" id="PTHR11403">
    <property type="entry name" value="CYTOCHROME C OXIDASE SUBUNIT III"/>
    <property type="match status" value="1"/>
</dbReference>
<evidence type="ECO:0000256" key="9">
    <source>
        <dbReference type="SAM" id="Phobius"/>
    </source>
</evidence>
<name>E3SXB1_9CRUS</name>
<evidence type="ECO:0000256" key="5">
    <source>
        <dbReference type="ARBA" id="ARBA00022967"/>
    </source>
</evidence>
<dbReference type="InterPro" id="IPR024791">
    <property type="entry name" value="Cyt_c/ubiquinol_Oxase_su3"/>
</dbReference>